<dbReference type="InterPro" id="IPR016192">
    <property type="entry name" value="APOBEC/CMP_deaminase_Zn-bd"/>
</dbReference>
<accession>A0A136Q2S2</accession>
<feature type="binding site" evidence="7">
    <location>
        <position position="135"/>
    </location>
    <ligand>
        <name>Zn(2+)</name>
        <dbReference type="ChEBI" id="CHEBI:29105"/>
        <note>catalytic</note>
    </ligand>
</feature>
<evidence type="ECO:0000259" key="8">
    <source>
        <dbReference type="PROSITE" id="PS51747"/>
    </source>
</evidence>
<keyword evidence="5 7" id="KW-0862">Zinc</keyword>
<dbReference type="Pfam" id="PF00383">
    <property type="entry name" value="dCMP_cyt_deam_1"/>
    <property type="match status" value="1"/>
</dbReference>
<organism evidence="9 10">
    <name type="scientific">Christensenella minuta</name>
    <dbReference type="NCBI Taxonomy" id="626937"/>
    <lineage>
        <taxon>Bacteria</taxon>
        <taxon>Bacillati</taxon>
        <taxon>Bacillota</taxon>
        <taxon>Clostridia</taxon>
        <taxon>Christensenellales</taxon>
        <taxon>Christensenellaceae</taxon>
        <taxon>Christensenella</taxon>
    </lineage>
</organism>
<keyword evidence="4" id="KW-0378">Hydrolase</keyword>
<keyword evidence="10" id="KW-1185">Reference proteome</keyword>
<dbReference type="InterPro" id="IPR016193">
    <property type="entry name" value="Cytidine_deaminase-like"/>
</dbReference>
<comment type="cofactor">
    <cofactor evidence="1 7">
        <name>Zn(2+)</name>
        <dbReference type="ChEBI" id="CHEBI:29105"/>
    </cofactor>
</comment>
<dbReference type="EMBL" id="LSZW01000063">
    <property type="protein sequence ID" value="KXK64927.1"/>
    <property type="molecule type" value="Genomic_DNA"/>
</dbReference>
<evidence type="ECO:0000256" key="1">
    <source>
        <dbReference type="ARBA" id="ARBA00001947"/>
    </source>
</evidence>
<comment type="caution">
    <text evidence="9">The sequence shown here is derived from an EMBL/GenBank/DDBJ whole genome shotgun (WGS) entry which is preliminary data.</text>
</comment>
<gene>
    <name evidence="9" type="ORF">HMPREF3293_02175</name>
</gene>
<evidence type="ECO:0000256" key="5">
    <source>
        <dbReference type="ARBA" id="ARBA00022833"/>
    </source>
</evidence>
<reference evidence="9 10" key="1">
    <citation type="submission" date="2016-02" db="EMBL/GenBank/DDBJ databases">
        <authorList>
            <person name="Wen L."/>
            <person name="He K."/>
            <person name="Yang H."/>
        </authorList>
    </citation>
    <scope>NUCLEOTIDE SEQUENCE [LARGE SCALE GENOMIC DNA]</scope>
    <source>
        <strain evidence="9 10">DSM 22607</strain>
    </source>
</reference>
<dbReference type="GO" id="GO:0008270">
    <property type="term" value="F:zinc ion binding"/>
    <property type="evidence" value="ECO:0007669"/>
    <property type="project" value="InterPro"/>
</dbReference>
<evidence type="ECO:0000256" key="3">
    <source>
        <dbReference type="ARBA" id="ARBA00022723"/>
    </source>
</evidence>
<proteinExistence type="inferred from homology"/>
<evidence type="ECO:0000256" key="7">
    <source>
        <dbReference type="PIRSR" id="PIRSR006019-2"/>
    </source>
</evidence>
<evidence type="ECO:0000313" key="9">
    <source>
        <dbReference type="EMBL" id="KXK64927.1"/>
    </source>
</evidence>
<evidence type="ECO:0000256" key="2">
    <source>
        <dbReference type="ARBA" id="ARBA00006576"/>
    </source>
</evidence>
<feature type="domain" description="CMP/dCMP-type deaminase" evidence="8">
    <location>
        <begin position="31"/>
        <end position="165"/>
    </location>
</feature>
<feature type="active site" description="Proton donor" evidence="6">
    <location>
        <position position="109"/>
    </location>
</feature>
<name>A0A136Q2S2_9FIRM</name>
<dbReference type="Gene3D" id="3.40.140.10">
    <property type="entry name" value="Cytidine Deaminase, domain 2"/>
    <property type="match status" value="1"/>
</dbReference>
<dbReference type="SUPFAM" id="SSF53927">
    <property type="entry name" value="Cytidine deaminase-like"/>
    <property type="match status" value="1"/>
</dbReference>
<dbReference type="GO" id="GO:0006220">
    <property type="term" value="P:pyrimidine nucleotide metabolic process"/>
    <property type="evidence" value="ECO:0007669"/>
    <property type="project" value="InterPro"/>
</dbReference>
<dbReference type="PATRIC" id="fig|626937.4.peg.2144"/>
<dbReference type="GO" id="GO:0005737">
    <property type="term" value="C:cytoplasm"/>
    <property type="evidence" value="ECO:0007669"/>
    <property type="project" value="TreeGrafter"/>
</dbReference>
<dbReference type="PANTHER" id="PTHR11086">
    <property type="entry name" value="DEOXYCYTIDYLATE DEAMINASE-RELATED"/>
    <property type="match status" value="1"/>
</dbReference>
<dbReference type="PROSITE" id="PS51747">
    <property type="entry name" value="CYT_DCMP_DEAMINASES_2"/>
    <property type="match status" value="1"/>
</dbReference>
<dbReference type="PROSITE" id="PS00903">
    <property type="entry name" value="CYT_DCMP_DEAMINASES_1"/>
    <property type="match status" value="1"/>
</dbReference>
<dbReference type="GO" id="GO:0004132">
    <property type="term" value="F:dCMP deaminase activity"/>
    <property type="evidence" value="ECO:0007669"/>
    <property type="project" value="InterPro"/>
</dbReference>
<sequence length="177" mass="20003">MEIINIGYHSIGLQLQTLHERKVQKGNKMDKWDKRFMDLAEEIAHWTSCYKTDRSIGAIIVKNKRIVTTGYNGAPAGIDSCKDRGECLRINMGIPSGERHELCYAIHAEQNAIIQAAKLGVAIDGATMYCTHQPCSICAKMIVNAGIVRIVYKHPYPDEFASRIFEMVDIQVEQYKE</sequence>
<protein>
    <submittedName>
        <fullName evidence="9">ComE operon protein 2 family protein</fullName>
    </submittedName>
</protein>
<dbReference type="CDD" id="cd01286">
    <property type="entry name" value="deoxycytidylate_deaminase"/>
    <property type="match status" value="1"/>
</dbReference>
<dbReference type="PANTHER" id="PTHR11086:SF18">
    <property type="entry name" value="DEOXYCYTIDYLATE DEAMINASE"/>
    <property type="match status" value="1"/>
</dbReference>
<dbReference type="InterPro" id="IPR016473">
    <property type="entry name" value="dCMP_deaminase"/>
</dbReference>
<dbReference type="InterPro" id="IPR002125">
    <property type="entry name" value="CMP_dCMP_dom"/>
</dbReference>
<dbReference type="PIRSF" id="PIRSF006019">
    <property type="entry name" value="dCMP_deaminase"/>
    <property type="match status" value="1"/>
</dbReference>
<dbReference type="InterPro" id="IPR035105">
    <property type="entry name" value="Deoxycytidylate_deaminase_dom"/>
</dbReference>
<feature type="binding site" evidence="7">
    <location>
        <position position="138"/>
    </location>
    <ligand>
        <name>Zn(2+)</name>
        <dbReference type="ChEBI" id="CHEBI:29105"/>
        <note>catalytic</note>
    </ligand>
</feature>
<dbReference type="AlphaFoldDB" id="A0A136Q2S2"/>
<dbReference type="InterPro" id="IPR015517">
    <property type="entry name" value="dCMP_deaminase-rel"/>
</dbReference>
<comment type="similarity">
    <text evidence="2">Belongs to the cytidine and deoxycytidylate deaminase family.</text>
</comment>
<dbReference type="Proteomes" id="UP000070366">
    <property type="component" value="Unassembled WGS sequence"/>
</dbReference>
<keyword evidence="3 7" id="KW-0479">Metal-binding</keyword>
<dbReference type="STRING" id="626937.HMPREF3293_02175"/>
<evidence type="ECO:0000256" key="4">
    <source>
        <dbReference type="ARBA" id="ARBA00022801"/>
    </source>
</evidence>
<evidence type="ECO:0000313" key="10">
    <source>
        <dbReference type="Proteomes" id="UP000070366"/>
    </source>
</evidence>
<evidence type="ECO:0000256" key="6">
    <source>
        <dbReference type="PIRSR" id="PIRSR006019-1"/>
    </source>
</evidence>
<feature type="binding site" evidence="7">
    <location>
        <position position="107"/>
    </location>
    <ligand>
        <name>Zn(2+)</name>
        <dbReference type="ChEBI" id="CHEBI:29105"/>
        <note>catalytic</note>
    </ligand>
</feature>